<keyword evidence="5" id="KW-0602">Photosynthesis</keyword>
<comment type="function">
    <text evidence="1">Seems to be required for the assembly of the photosystem I complex.</text>
</comment>
<comment type="similarity">
    <text evidence="3">Belongs to the Ycf4 family.</text>
</comment>
<keyword evidence="11" id="KW-1185">Reference proteome</keyword>
<name>A0ABD3BAX0_9LAMI</name>
<evidence type="ECO:0000256" key="4">
    <source>
        <dbReference type="ARBA" id="ARBA00015395"/>
    </source>
</evidence>
<accession>A0ABD3BAX0</accession>
<evidence type="ECO:0000256" key="6">
    <source>
        <dbReference type="ARBA" id="ARBA00022692"/>
    </source>
</evidence>
<dbReference type="Proteomes" id="UP001632038">
    <property type="component" value="Unassembled WGS sequence"/>
</dbReference>
<gene>
    <name evidence="10" type="primary">YCF4_6</name>
    <name evidence="10" type="ORF">CASFOL_041612</name>
</gene>
<evidence type="ECO:0000256" key="5">
    <source>
        <dbReference type="ARBA" id="ARBA00022531"/>
    </source>
</evidence>
<evidence type="ECO:0000256" key="3">
    <source>
        <dbReference type="ARBA" id="ARBA00008198"/>
    </source>
</evidence>
<evidence type="ECO:0000313" key="11">
    <source>
        <dbReference type="Proteomes" id="UP001632038"/>
    </source>
</evidence>
<dbReference type="GO" id="GO:0016020">
    <property type="term" value="C:membrane"/>
    <property type="evidence" value="ECO:0007669"/>
    <property type="project" value="UniProtKB-SubCell"/>
</dbReference>
<proteinExistence type="inferred from homology"/>
<reference evidence="11" key="1">
    <citation type="journal article" date="2024" name="IScience">
        <title>Strigolactones Initiate the Formation of Haustorium-like Structures in Castilleja.</title>
        <authorList>
            <person name="Buerger M."/>
            <person name="Peterson D."/>
            <person name="Chory J."/>
        </authorList>
    </citation>
    <scope>NUCLEOTIDE SEQUENCE [LARGE SCALE GENOMIC DNA]</scope>
</reference>
<keyword evidence="7 9" id="KW-1133">Transmembrane helix</keyword>
<dbReference type="GO" id="GO:0015979">
    <property type="term" value="P:photosynthesis"/>
    <property type="evidence" value="ECO:0007669"/>
    <property type="project" value="UniProtKB-KW"/>
</dbReference>
<evidence type="ECO:0000313" key="10">
    <source>
        <dbReference type="EMBL" id="KAL3614526.1"/>
    </source>
</evidence>
<evidence type="ECO:0000256" key="1">
    <source>
        <dbReference type="ARBA" id="ARBA00002862"/>
    </source>
</evidence>
<dbReference type="Pfam" id="PF02392">
    <property type="entry name" value="Ycf4"/>
    <property type="match status" value="1"/>
</dbReference>
<evidence type="ECO:0000256" key="9">
    <source>
        <dbReference type="SAM" id="Phobius"/>
    </source>
</evidence>
<feature type="transmembrane region" description="Helical" evidence="9">
    <location>
        <begin position="6"/>
        <end position="24"/>
    </location>
</feature>
<dbReference type="AlphaFoldDB" id="A0ABD3BAX0"/>
<sequence>MSFYGIAGLFISSYLWCTISWNVGSGYDRFDRREGKVI</sequence>
<organism evidence="10 11">
    <name type="scientific">Castilleja foliolosa</name>
    <dbReference type="NCBI Taxonomy" id="1961234"/>
    <lineage>
        <taxon>Eukaryota</taxon>
        <taxon>Viridiplantae</taxon>
        <taxon>Streptophyta</taxon>
        <taxon>Embryophyta</taxon>
        <taxon>Tracheophyta</taxon>
        <taxon>Spermatophyta</taxon>
        <taxon>Magnoliopsida</taxon>
        <taxon>eudicotyledons</taxon>
        <taxon>Gunneridae</taxon>
        <taxon>Pentapetalae</taxon>
        <taxon>asterids</taxon>
        <taxon>lamiids</taxon>
        <taxon>Lamiales</taxon>
        <taxon>Orobanchaceae</taxon>
        <taxon>Pedicularideae</taxon>
        <taxon>Castillejinae</taxon>
        <taxon>Castilleja</taxon>
    </lineage>
</organism>
<comment type="subcellular location">
    <subcellularLocation>
        <location evidence="2">Membrane</location>
        <topology evidence="2">Multi-pass membrane protein</topology>
    </subcellularLocation>
</comment>
<evidence type="ECO:0000256" key="7">
    <source>
        <dbReference type="ARBA" id="ARBA00022989"/>
    </source>
</evidence>
<keyword evidence="6 9" id="KW-0812">Transmembrane</keyword>
<evidence type="ECO:0000256" key="2">
    <source>
        <dbReference type="ARBA" id="ARBA00004141"/>
    </source>
</evidence>
<keyword evidence="8 9" id="KW-0472">Membrane</keyword>
<dbReference type="InterPro" id="IPR003359">
    <property type="entry name" value="PSI_Ycf4_assembly"/>
</dbReference>
<protein>
    <recommendedName>
        <fullName evidence="4">Photosystem I assembly protein Ycf4</fullName>
    </recommendedName>
</protein>
<comment type="caution">
    <text evidence="10">The sequence shown here is derived from an EMBL/GenBank/DDBJ whole genome shotgun (WGS) entry which is preliminary data.</text>
</comment>
<evidence type="ECO:0000256" key="8">
    <source>
        <dbReference type="ARBA" id="ARBA00023136"/>
    </source>
</evidence>
<dbReference type="EMBL" id="JAVIJP010000105">
    <property type="protein sequence ID" value="KAL3614526.1"/>
    <property type="molecule type" value="Genomic_DNA"/>
</dbReference>